<dbReference type="EMBL" id="AMZH03018462">
    <property type="protein sequence ID" value="RRT41591.1"/>
    <property type="molecule type" value="Genomic_DNA"/>
</dbReference>
<protein>
    <recommendedName>
        <fullName evidence="4">Dynein light chain</fullName>
    </recommendedName>
</protein>
<feature type="compositionally biased region" description="Basic residues" evidence="1">
    <location>
        <begin position="29"/>
        <end position="39"/>
    </location>
</feature>
<dbReference type="GO" id="GO:0030286">
    <property type="term" value="C:dynein complex"/>
    <property type="evidence" value="ECO:0007669"/>
    <property type="project" value="InterPro"/>
</dbReference>
<organism evidence="2 3">
    <name type="scientific">Ensete ventricosum</name>
    <name type="common">Abyssinian banana</name>
    <name type="synonym">Musa ensete</name>
    <dbReference type="NCBI Taxonomy" id="4639"/>
    <lineage>
        <taxon>Eukaryota</taxon>
        <taxon>Viridiplantae</taxon>
        <taxon>Streptophyta</taxon>
        <taxon>Embryophyta</taxon>
        <taxon>Tracheophyta</taxon>
        <taxon>Spermatophyta</taxon>
        <taxon>Magnoliopsida</taxon>
        <taxon>Liliopsida</taxon>
        <taxon>Zingiberales</taxon>
        <taxon>Musaceae</taxon>
        <taxon>Ensete</taxon>
    </lineage>
</organism>
<dbReference type="Proteomes" id="UP000287651">
    <property type="component" value="Unassembled WGS sequence"/>
</dbReference>
<evidence type="ECO:0008006" key="4">
    <source>
        <dbReference type="Google" id="ProtNLM"/>
    </source>
</evidence>
<evidence type="ECO:0000256" key="1">
    <source>
        <dbReference type="SAM" id="MobiDB-lite"/>
    </source>
</evidence>
<evidence type="ECO:0000313" key="3">
    <source>
        <dbReference type="Proteomes" id="UP000287651"/>
    </source>
</evidence>
<dbReference type="AlphaFoldDB" id="A0A426XQ72"/>
<feature type="compositionally biased region" description="Basic residues" evidence="1">
    <location>
        <begin position="72"/>
        <end position="81"/>
    </location>
</feature>
<proteinExistence type="predicted"/>
<dbReference type="Gene3D" id="3.30.740.10">
    <property type="entry name" value="Protein Inhibitor Of Neuronal Nitric Oxide Synthase"/>
    <property type="match status" value="1"/>
</dbReference>
<gene>
    <name evidence="2" type="ORF">B296_00020064</name>
</gene>
<sequence>MVKRISPVDASSPFFSGCSSPWPKDGRGERRRRRNSRHCVARERRSHRLRSISLLLVLVSLWNAPSPQPPRPQHRAMRGAGKKAASEELERRSQYLSSLVQRTKIMGDNAAAAADHDKKEVVEATAAKPERREQLRQCSQQRMQEKEVVEERREKKKGVGDGDRCVGDARDPPQGQQQQQQQKEEEMNVKVRAADMSLALQKHAFRCARETLTSMPKLESKRLALALKKARPRPSMPSFPYRSSGSIIIIYFSFLKWALVPLRSTF</sequence>
<comment type="caution">
    <text evidence="2">The sequence shown here is derived from an EMBL/GenBank/DDBJ whole genome shotgun (WGS) entry which is preliminary data.</text>
</comment>
<dbReference type="InterPro" id="IPR037177">
    <property type="entry name" value="DLC_sf"/>
</dbReference>
<feature type="region of interest" description="Disordered" evidence="1">
    <location>
        <begin position="64"/>
        <end position="91"/>
    </location>
</feature>
<reference evidence="2 3" key="1">
    <citation type="journal article" date="2014" name="Agronomy (Basel)">
        <title>A Draft Genome Sequence for Ensete ventricosum, the Drought-Tolerant Tree Against Hunger.</title>
        <authorList>
            <person name="Harrison J."/>
            <person name="Moore K.A."/>
            <person name="Paszkiewicz K."/>
            <person name="Jones T."/>
            <person name="Grant M."/>
            <person name="Ambacheew D."/>
            <person name="Muzemil S."/>
            <person name="Studholme D.J."/>
        </authorList>
    </citation>
    <scope>NUCLEOTIDE SEQUENCE [LARGE SCALE GENOMIC DNA]</scope>
</reference>
<accession>A0A426XQ72</accession>
<name>A0A426XQ72_ENSVE</name>
<feature type="region of interest" description="Disordered" evidence="1">
    <location>
        <begin position="109"/>
        <end position="187"/>
    </location>
</feature>
<evidence type="ECO:0000313" key="2">
    <source>
        <dbReference type="EMBL" id="RRT41591.1"/>
    </source>
</evidence>
<dbReference type="GO" id="GO:0007017">
    <property type="term" value="P:microtubule-based process"/>
    <property type="evidence" value="ECO:0007669"/>
    <property type="project" value="InterPro"/>
</dbReference>
<feature type="region of interest" description="Disordered" evidence="1">
    <location>
        <begin position="16"/>
        <end position="39"/>
    </location>
</feature>
<feature type="compositionally biased region" description="Basic and acidic residues" evidence="1">
    <location>
        <begin position="143"/>
        <end position="171"/>
    </location>
</feature>
<feature type="compositionally biased region" description="Basic and acidic residues" evidence="1">
    <location>
        <begin position="114"/>
        <end position="135"/>
    </location>
</feature>